<reference evidence="9 10" key="1">
    <citation type="journal article" date="2021" name="Nat. Plants">
        <title>The Taxus genome provides insights into paclitaxel biosynthesis.</title>
        <authorList>
            <person name="Xiong X."/>
            <person name="Gou J."/>
            <person name="Liao Q."/>
            <person name="Li Y."/>
            <person name="Zhou Q."/>
            <person name="Bi G."/>
            <person name="Li C."/>
            <person name="Du R."/>
            <person name="Wang X."/>
            <person name="Sun T."/>
            <person name="Guo L."/>
            <person name="Liang H."/>
            <person name="Lu P."/>
            <person name="Wu Y."/>
            <person name="Zhang Z."/>
            <person name="Ro D.K."/>
            <person name="Shang Y."/>
            <person name="Huang S."/>
            <person name="Yan J."/>
        </authorList>
    </citation>
    <scope>NUCLEOTIDE SEQUENCE [LARGE SCALE GENOMIC DNA]</scope>
    <source>
        <strain evidence="9">Ta-2019</strain>
    </source>
</reference>
<feature type="non-terminal residue" evidence="9">
    <location>
        <position position="1"/>
    </location>
</feature>
<comment type="subcellular location">
    <subcellularLocation>
        <location evidence="1">Nucleus</location>
    </subcellularLocation>
</comment>
<name>A0AA38KWP2_TAXCH</name>
<keyword evidence="4" id="KW-0498">Mitosis</keyword>
<evidence type="ECO:0000256" key="7">
    <source>
        <dbReference type="ARBA" id="ARBA00023306"/>
    </source>
</evidence>
<evidence type="ECO:0000256" key="5">
    <source>
        <dbReference type="ARBA" id="ARBA00022829"/>
    </source>
</evidence>
<evidence type="ECO:0000256" key="6">
    <source>
        <dbReference type="ARBA" id="ARBA00023242"/>
    </source>
</evidence>
<keyword evidence="10" id="KW-1185">Reference proteome</keyword>
<dbReference type="EMBL" id="JAHRHJ020000006">
    <property type="protein sequence ID" value="KAH9310533.1"/>
    <property type="molecule type" value="Genomic_DNA"/>
</dbReference>
<dbReference type="GO" id="GO:0007059">
    <property type="term" value="P:chromosome segregation"/>
    <property type="evidence" value="ECO:0007669"/>
    <property type="project" value="UniProtKB-KW"/>
</dbReference>
<dbReference type="InterPro" id="IPR011990">
    <property type="entry name" value="TPR-like_helical_dom_sf"/>
</dbReference>
<dbReference type="FunFam" id="1.25.40.10:FF:000614">
    <property type="entry name" value="Sister chromatid cohesion protein SCC4"/>
    <property type="match status" value="1"/>
</dbReference>
<proteinExistence type="inferred from homology"/>
<gene>
    <name evidence="9" type="ORF">KI387_025568</name>
</gene>
<dbReference type="InterPro" id="IPR019440">
    <property type="entry name" value="MAU2"/>
</dbReference>
<keyword evidence="7" id="KW-0131">Cell cycle</keyword>
<keyword evidence="5" id="KW-0159">Chromosome partition</keyword>
<dbReference type="SUPFAM" id="SSF48452">
    <property type="entry name" value="TPR-like"/>
    <property type="match status" value="1"/>
</dbReference>
<feature type="region of interest" description="Disordered" evidence="8">
    <location>
        <begin position="209"/>
        <end position="231"/>
    </location>
</feature>
<dbReference type="Gene3D" id="1.25.40.10">
    <property type="entry name" value="Tetratricopeptide repeat domain"/>
    <property type="match status" value="1"/>
</dbReference>
<evidence type="ECO:0000256" key="4">
    <source>
        <dbReference type="ARBA" id="ARBA00022776"/>
    </source>
</evidence>
<sequence length="477" mass="53777">MGGIGRDSQGELQFFFAENLGTTTNNFAEFEEALSTSTNWKFEEALVGRKLKLFHLVQRTTGAVTNRGQSCGEPRSNRGRKLCERRHSRKIVEQKSWVYLHEGNTSKNRGQNREKRGDPYIHFGKSWKVLTTYKDSAAISSFQSFNQVPNAYDKDPRNIVNLRELGGAWATIFTDHDFTGIVFLIKTTILKETTTLPAPRRTKTEITDKNEWLNPKSKRENPISIPKDRDMGDKQVKGDSEIFQALMQIIDWFRRFPTILQGCESTIQMLLGQYTHSIGCFSEAALHFIEATKLTESKSMQAMCQIYAAISYICIGDAEASSQALDLIGPVYRDMDSYVGVREKTGVLFASGLLQMKQHNLQEARTRLASGLKVTHKSLGNFQLVSQYLTVLGSLALALHDIAQAREILKSSLTLAKSLHDIPTQIGVLAELTVLYRELGETANEAENSEYEARKVEDLKRRIESAKASPHHLHLLK</sequence>
<dbReference type="GO" id="GO:0005634">
    <property type="term" value="C:nucleus"/>
    <property type="evidence" value="ECO:0007669"/>
    <property type="project" value="UniProtKB-SubCell"/>
</dbReference>
<dbReference type="GO" id="GO:0007064">
    <property type="term" value="P:mitotic sister chromatid cohesion"/>
    <property type="evidence" value="ECO:0007669"/>
    <property type="project" value="InterPro"/>
</dbReference>
<evidence type="ECO:0000256" key="2">
    <source>
        <dbReference type="ARBA" id="ARBA00008585"/>
    </source>
</evidence>
<comment type="caution">
    <text evidence="9">The sequence shown here is derived from an EMBL/GenBank/DDBJ whole genome shotgun (WGS) entry which is preliminary data.</text>
</comment>
<evidence type="ECO:0000256" key="3">
    <source>
        <dbReference type="ARBA" id="ARBA00022618"/>
    </source>
</evidence>
<accession>A0AA38KWP2</accession>
<protein>
    <submittedName>
        <fullName evidence="9">Uncharacterized protein</fullName>
    </submittedName>
</protein>
<dbReference type="GO" id="GO:0051301">
    <property type="term" value="P:cell division"/>
    <property type="evidence" value="ECO:0007669"/>
    <property type="project" value="UniProtKB-KW"/>
</dbReference>
<keyword evidence="3" id="KW-0132">Cell division</keyword>
<keyword evidence="6" id="KW-0539">Nucleus</keyword>
<organism evidence="9 10">
    <name type="scientific">Taxus chinensis</name>
    <name type="common">Chinese yew</name>
    <name type="synonym">Taxus wallichiana var. chinensis</name>
    <dbReference type="NCBI Taxonomy" id="29808"/>
    <lineage>
        <taxon>Eukaryota</taxon>
        <taxon>Viridiplantae</taxon>
        <taxon>Streptophyta</taxon>
        <taxon>Embryophyta</taxon>
        <taxon>Tracheophyta</taxon>
        <taxon>Spermatophyta</taxon>
        <taxon>Pinopsida</taxon>
        <taxon>Pinidae</taxon>
        <taxon>Conifers II</taxon>
        <taxon>Cupressales</taxon>
        <taxon>Taxaceae</taxon>
        <taxon>Taxus</taxon>
    </lineage>
</organism>
<comment type="similarity">
    <text evidence="2">Belongs to the SCC4/mau-2 family.</text>
</comment>
<dbReference type="AlphaFoldDB" id="A0AA38KWP2"/>
<dbReference type="PANTHER" id="PTHR21394">
    <property type="entry name" value="MAU2 CHROMATID COHESION FACTOR HOMOLOG"/>
    <property type="match status" value="1"/>
</dbReference>
<evidence type="ECO:0000313" key="10">
    <source>
        <dbReference type="Proteomes" id="UP000824469"/>
    </source>
</evidence>
<evidence type="ECO:0000313" key="9">
    <source>
        <dbReference type="EMBL" id="KAH9310533.1"/>
    </source>
</evidence>
<evidence type="ECO:0000256" key="1">
    <source>
        <dbReference type="ARBA" id="ARBA00004123"/>
    </source>
</evidence>
<evidence type="ECO:0000256" key="8">
    <source>
        <dbReference type="SAM" id="MobiDB-lite"/>
    </source>
</evidence>
<dbReference type="Proteomes" id="UP000824469">
    <property type="component" value="Unassembled WGS sequence"/>
</dbReference>